<evidence type="ECO:0000259" key="3">
    <source>
        <dbReference type="PROSITE" id="PS50011"/>
    </source>
</evidence>
<name>A0A9D3VIV6_9ROSI</name>
<dbReference type="Gene3D" id="1.10.510.10">
    <property type="entry name" value="Transferase(Phosphotransferase) domain 1"/>
    <property type="match status" value="1"/>
</dbReference>
<protein>
    <recommendedName>
        <fullName evidence="3">Protein kinase domain-containing protein</fullName>
    </recommendedName>
</protein>
<organism evidence="4 5">
    <name type="scientific">Gossypium stocksii</name>
    <dbReference type="NCBI Taxonomy" id="47602"/>
    <lineage>
        <taxon>Eukaryota</taxon>
        <taxon>Viridiplantae</taxon>
        <taxon>Streptophyta</taxon>
        <taxon>Embryophyta</taxon>
        <taxon>Tracheophyta</taxon>
        <taxon>Spermatophyta</taxon>
        <taxon>Magnoliopsida</taxon>
        <taxon>eudicotyledons</taxon>
        <taxon>Gunneridae</taxon>
        <taxon>Pentapetalae</taxon>
        <taxon>rosids</taxon>
        <taxon>malvids</taxon>
        <taxon>Malvales</taxon>
        <taxon>Malvaceae</taxon>
        <taxon>Malvoideae</taxon>
        <taxon>Gossypium</taxon>
    </lineage>
</organism>
<feature type="domain" description="Protein kinase" evidence="3">
    <location>
        <begin position="1"/>
        <end position="201"/>
    </location>
</feature>
<dbReference type="InterPro" id="IPR008271">
    <property type="entry name" value="Ser/Thr_kinase_AS"/>
</dbReference>
<reference evidence="4 5" key="1">
    <citation type="journal article" date="2021" name="Plant Biotechnol. J.">
        <title>Multi-omics assisted identification of the key and species-specific regulatory components of drought-tolerant mechanisms in Gossypium stocksii.</title>
        <authorList>
            <person name="Yu D."/>
            <person name="Ke L."/>
            <person name="Zhang D."/>
            <person name="Wu Y."/>
            <person name="Sun Y."/>
            <person name="Mei J."/>
            <person name="Sun J."/>
            <person name="Sun Y."/>
        </authorList>
    </citation>
    <scope>NUCLEOTIDE SEQUENCE [LARGE SCALE GENOMIC DNA]</scope>
    <source>
        <strain evidence="5">cv. E1</strain>
        <tissue evidence="4">Leaf</tissue>
    </source>
</reference>
<dbReference type="Gene3D" id="3.30.200.20">
    <property type="entry name" value="Phosphorylase Kinase, domain 1"/>
    <property type="match status" value="1"/>
</dbReference>
<dbReference type="PROSITE" id="PS50011">
    <property type="entry name" value="PROTEIN_KINASE_DOM"/>
    <property type="match status" value="1"/>
</dbReference>
<proteinExistence type="predicted"/>
<evidence type="ECO:0000256" key="1">
    <source>
        <dbReference type="ARBA" id="ARBA00022741"/>
    </source>
</evidence>
<keyword evidence="1" id="KW-0547">Nucleotide-binding</keyword>
<evidence type="ECO:0000313" key="5">
    <source>
        <dbReference type="Proteomes" id="UP000828251"/>
    </source>
</evidence>
<sequence length="201" mass="23319">MREFVAEIATTGRLRHSNLVQLLSYYRHKHELLLVYKYMPNRSLEKFLYHQPNSSLTWTQMLMIIKDVASALFYLHQQWVLKLCCQILTKAYLYRCNYTNKVIIHKDIKPANVLIDSDMNARLGDFKLAKLCDLGNDPQTSHVAGTLGYMALELARTGKANTSTDIYAFELFMLEVACGRRQIEARAPPDETFLADWIMDY</sequence>
<dbReference type="PROSITE" id="PS00108">
    <property type="entry name" value="PROTEIN_KINASE_ST"/>
    <property type="match status" value="1"/>
</dbReference>
<evidence type="ECO:0000256" key="2">
    <source>
        <dbReference type="ARBA" id="ARBA00022840"/>
    </source>
</evidence>
<dbReference type="Proteomes" id="UP000828251">
    <property type="component" value="Unassembled WGS sequence"/>
</dbReference>
<keyword evidence="5" id="KW-1185">Reference proteome</keyword>
<dbReference type="InterPro" id="IPR050528">
    <property type="entry name" value="L-type_Lectin-RKs"/>
</dbReference>
<dbReference type="SMART" id="SM00220">
    <property type="entry name" value="S_TKc"/>
    <property type="match status" value="1"/>
</dbReference>
<comment type="caution">
    <text evidence="4">The sequence shown here is derived from an EMBL/GenBank/DDBJ whole genome shotgun (WGS) entry which is preliminary data.</text>
</comment>
<dbReference type="Pfam" id="PF07714">
    <property type="entry name" value="PK_Tyr_Ser-Thr"/>
    <property type="match status" value="1"/>
</dbReference>
<dbReference type="GO" id="GO:0004672">
    <property type="term" value="F:protein kinase activity"/>
    <property type="evidence" value="ECO:0007669"/>
    <property type="project" value="InterPro"/>
</dbReference>
<keyword evidence="2" id="KW-0067">ATP-binding</keyword>
<evidence type="ECO:0000313" key="4">
    <source>
        <dbReference type="EMBL" id="KAH1084125.1"/>
    </source>
</evidence>
<dbReference type="OrthoDB" id="543442at2759"/>
<dbReference type="InterPro" id="IPR011009">
    <property type="entry name" value="Kinase-like_dom_sf"/>
</dbReference>
<dbReference type="InterPro" id="IPR001245">
    <property type="entry name" value="Ser-Thr/Tyr_kinase_cat_dom"/>
</dbReference>
<gene>
    <name evidence="4" type="ORF">J1N35_023886</name>
</gene>
<dbReference type="EMBL" id="JAIQCV010000007">
    <property type="protein sequence ID" value="KAH1084125.1"/>
    <property type="molecule type" value="Genomic_DNA"/>
</dbReference>
<dbReference type="AlphaFoldDB" id="A0A9D3VIV6"/>
<dbReference type="SUPFAM" id="SSF56112">
    <property type="entry name" value="Protein kinase-like (PK-like)"/>
    <property type="match status" value="1"/>
</dbReference>
<accession>A0A9D3VIV6</accession>
<dbReference type="GO" id="GO:0005524">
    <property type="term" value="F:ATP binding"/>
    <property type="evidence" value="ECO:0007669"/>
    <property type="project" value="UniProtKB-KW"/>
</dbReference>
<dbReference type="PANTHER" id="PTHR27007">
    <property type="match status" value="1"/>
</dbReference>
<dbReference type="Pfam" id="PF00069">
    <property type="entry name" value="Pkinase"/>
    <property type="match status" value="1"/>
</dbReference>
<dbReference type="InterPro" id="IPR000719">
    <property type="entry name" value="Prot_kinase_dom"/>
</dbReference>